<evidence type="ECO:0000256" key="3">
    <source>
        <dbReference type="ARBA" id="ARBA00012483"/>
    </source>
</evidence>
<evidence type="ECO:0000256" key="7">
    <source>
        <dbReference type="ARBA" id="ARBA00022833"/>
    </source>
</evidence>
<keyword evidence="16" id="KW-1185">Reference proteome</keyword>
<comment type="subcellular location">
    <subcellularLocation>
        <location evidence="2">Membrane</location>
    </subcellularLocation>
</comment>
<protein>
    <recommendedName>
        <fullName evidence="3">RING-type E3 ubiquitin transferase</fullName>
        <ecNumber evidence="3">2.3.2.27</ecNumber>
    </recommendedName>
</protein>
<keyword evidence="6 11" id="KW-0863">Zinc-finger</keyword>
<accession>A0AA39VE60</accession>
<dbReference type="InterPro" id="IPR001841">
    <property type="entry name" value="Znf_RING"/>
</dbReference>
<evidence type="ECO:0000256" key="4">
    <source>
        <dbReference type="ARBA" id="ARBA00022692"/>
    </source>
</evidence>
<dbReference type="PANTHER" id="PTHR46539">
    <property type="entry name" value="E3 UBIQUITIN-PROTEIN LIGASE ATL42"/>
    <property type="match status" value="1"/>
</dbReference>
<evidence type="ECO:0000256" key="10">
    <source>
        <dbReference type="ARBA" id="ARBA00024209"/>
    </source>
</evidence>
<evidence type="ECO:0000256" key="9">
    <source>
        <dbReference type="ARBA" id="ARBA00023136"/>
    </source>
</evidence>
<dbReference type="InterPro" id="IPR013083">
    <property type="entry name" value="Znf_RING/FYVE/PHD"/>
</dbReference>
<feature type="domain" description="RING-type" evidence="14">
    <location>
        <begin position="128"/>
        <end position="170"/>
    </location>
</feature>
<reference evidence="15" key="1">
    <citation type="journal article" date="2022" name="Plant J.">
        <title>Strategies of tolerance reflected in two North American maple genomes.</title>
        <authorList>
            <person name="McEvoy S.L."/>
            <person name="Sezen U.U."/>
            <person name="Trouern-Trend A."/>
            <person name="McMahon S.M."/>
            <person name="Schaberg P.G."/>
            <person name="Yang J."/>
            <person name="Wegrzyn J.L."/>
            <person name="Swenson N.G."/>
        </authorList>
    </citation>
    <scope>NUCLEOTIDE SEQUENCE</scope>
    <source>
        <strain evidence="15">NS2018</strain>
    </source>
</reference>
<keyword evidence="9 13" id="KW-0472">Membrane</keyword>
<dbReference type="EC" id="2.3.2.27" evidence="3"/>
<dbReference type="PANTHER" id="PTHR46539:SF2">
    <property type="entry name" value="RING-H2 FINGER PROTEIN ATL43"/>
    <property type="match status" value="1"/>
</dbReference>
<evidence type="ECO:0000256" key="1">
    <source>
        <dbReference type="ARBA" id="ARBA00000900"/>
    </source>
</evidence>
<dbReference type="GO" id="GO:0008270">
    <property type="term" value="F:zinc ion binding"/>
    <property type="evidence" value="ECO:0007669"/>
    <property type="project" value="UniProtKB-KW"/>
</dbReference>
<evidence type="ECO:0000256" key="13">
    <source>
        <dbReference type="SAM" id="Phobius"/>
    </source>
</evidence>
<dbReference type="Gene3D" id="3.30.40.10">
    <property type="entry name" value="Zinc/RING finger domain, C3HC4 (zinc finger)"/>
    <property type="match status" value="1"/>
</dbReference>
<feature type="region of interest" description="Disordered" evidence="12">
    <location>
        <begin position="1"/>
        <end position="25"/>
    </location>
</feature>
<evidence type="ECO:0000313" key="16">
    <source>
        <dbReference type="Proteomes" id="UP001168877"/>
    </source>
</evidence>
<sequence>MRYGVGVHYAPPPQPPPRSSSSLYSSPLLIPSPSPSSPSLTGTGTVTHGHGMIFSIFLALFLPCAGMSSVFMVYICLLWYASSNNTRNNNTNYRSTAVKTAEVKGLSVTELEKLPRTTGKELVLGTECAVCLDEIESEQSARLVPGCNHGFHIQCADTWLSNHSVCPVCRAKLDSEFFNALQNPC</sequence>
<comment type="caution">
    <text evidence="15">The sequence shown here is derived from an EMBL/GenBank/DDBJ whole genome shotgun (WGS) entry which is preliminary data.</text>
</comment>
<evidence type="ECO:0000256" key="8">
    <source>
        <dbReference type="ARBA" id="ARBA00022989"/>
    </source>
</evidence>
<keyword evidence="4 13" id="KW-0812">Transmembrane</keyword>
<dbReference type="GO" id="GO:0016020">
    <property type="term" value="C:membrane"/>
    <property type="evidence" value="ECO:0007669"/>
    <property type="project" value="UniProtKB-SubCell"/>
</dbReference>
<dbReference type="EMBL" id="JAUESC010000386">
    <property type="protein sequence ID" value="KAK0576820.1"/>
    <property type="molecule type" value="Genomic_DNA"/>
</dbReference>
<evidence type="ECO:0000256" key="5">
    <source>
        <dbReference type="ARBA" id="ARBA00022723"/>
    </source>
</evidence>
<evidence type="ECO:0000256" key="11">
    <source>
        <dbReference type="PROSITE-ProRule" id="PRU00175"/>
    </source>
</evidence>
<dbReference type="PROSITE" id="PS50089">
    <property type="entry name" value="ZF_RING_2"/>
    <property type="match status" value="1"/>
</dbReference>
<evidence type="ECO:0000313" key="15">
    <source>
        <dbReference type="EMBL" id="KAK0576820.1"/>
    </source>
</evidence>
<keyword evidence="7" id="KW-0862">Zinc</keyword>
<dbReference type="AlphaFoldDB" id="A0AA39VE60"/>
<evidence type="ECO:0000256" key="12">
    <source>
        <dbReference type="SAM" id="MobiDB-lite"/>
    </source>
</evidence>
<evidence type="ECO:0000256" key="2">
    <source>
        <dbReference type="ARBA" id="ARBA00004370"/>
    </source>
</evidence>
<comment type="catalytic activity">
    <reaction evidence="1">
        <text>S-ubiquitinyl-[E2 ubiquitin-conjugating enzyme]-L-cysteine + [acceptor protein]-L-lysine = [E2 ubiquitin-conjugating enzyme]-L-cysteine + N(6)-ubiquitinyl-[acceptor protein]-L-lysine.</text>
        <dbReference type="EC" id="2.3.2.27"/>
    </reaction>
</comment>
<reference evidence="15" key="2">
    <citation type="submission" date="2023-06" db="EMBL/GenBank/DDBJ databases">
        <authorList>
            <person name="Swenson N.G."/>
            <person name="Wegrzyn J.L."/>
            <person name="Mcevoy S.L."/>
        </authorList>
    </citation>
    <scope>NUCLEOTIDE SEQUENCE</scope>
    <source>
        <strain evidence="15">NS2018</strain>
        <tissue evidence="15">Leaf</tissue>
    </source>
</reference>
<keyword evidence="5" id="KW-0479">Metal-binding</keyword>
<name>A0AA39VE60_ACESA</name>
<organism evidence="15 16">
    <name type="scientific">Acer saccharum</name>
    <name type="common">Sugar maple</name>
    <dbReference type="NCBI Taxonomy" id="4024"/>
    <lineage>
        <taxon>Eukaryota</taxon>
        <taxon>Viridiplantae</taxon>
        <taxon>Streptophyta</taxon>
        <taxon>Embryophyta</taxon>
        <taxon>Tracheophyta</taxon>
        <taxon>Spermatophyta</taxon>
        <taxon>Magnoliopsida</taxon>
        <taxon>eudicotyledons</taxon>
        <taxon>Gunneridae</taxon>
        <taxon>Pentapetalae</taxon>
        <taxon>rosids</taxon>
        <taxon>malvids</taxon>
        <taxon>Sapindales</taxon>
        <taxon>Sapindaceae</taxon>
        <taxon>Hippocastanoideae</taxon>
        <taxon>Acereae</taxon>
        <taxon>Acer</taxon>
    </lineage>
</organism>
<evidence type="ECO:0000259" key="14">
    <source>
        <dbReference type="PROSITE" id="PS50089"/>
    </source>
</evidence>
<dbReference type="GO" id="GO:0061630">
    <property type="term" value="F:ubiquitin protein ligase activity"/>
    <property type="evidence" value="ECO:0007669"/>
    <property type="project" value="UniProtKB-EC"/>
</dbReference>
<dbReference type="SUPFAM" id="SSF57850">
    <property type="entry name" value="RING/U-box"/>
    <property type="match status" value="1"/>
</dbReference>
<evidence type="ECO:0000256" key="6">
    <source>
        <dbReference type="ARBA" id="ARBA00022771"/>
    </source>
</evidence>
<proteinExistence type="inferred from homology"/>
<keyword evidence="8 13" id="KW-1133">Transmembrane helix</keyword>
<dbReference type="SMART" id="SM00184">
    <property type="entry name" value="RING"/>
    <property type="match status" value="1"/>
</dbReference>
<gene>
    <name evidence="15" type="ORF">LWI29_023833</name>
</gene>
<dbReference type="Pfam" id="PF13639">
    <property type="entry name" value="zf-RING_2"/>
    <property type="match status" value="1"/>
</dbReference>
<feature type="transmembrane region" description="Helical" evidence="13">
    <location>
        <begin position="52"/>
        <end position="80"/>
    </location>
</feature>
<comment type="similarity">
    <text evidence="10">Belongs to the RING-type zinc finger family. ATL subfamily.</text>
</comment>
<dbReference type="Proteomes" id="UP001168877">
    <property type="component" value="Unassembled WGS sequence"/>
</dbReference>